<accession>K6Y7D9</accession>
<gene>
    <name evidence="3" type="ORF">GPAL_1832</name>
</gene>
<proteinExistence type="predicted"/>
<dbReference type="STRING" id="1121922.GCA_000428905_02002"/>
<protein>
    <recommendedName>
        <fullName evidence="2">PepSY domain-containing protein</fullName>
    </recommendedName>
</protein>
<dbReference type="OrthoDB" id="5772592at2"/>
<reference evidence="4" key="1">
    <citation type="journal article" date="2014" name="Environ. Microbiol.">
        <title>Comparative genomics of the marine bacterial genus Glaciecola reveals the high degree of genomic diversity and genomic characteristic for cold adaptation.</title>
        <authorList>
            <person name="Qin Q.L."/>
            <person name="Xie B.B."/>
            <person name="Yu Y."/>
            <person name="Shu Y.L."/>
            <person name="Rong J.C."/>
            <person name="Zhang Y.J."/>
            <person name="Zhao D.L."/>
            <person name="Chen X.L."/>
            <person name="Zhang X.Y."/>
            <person name="Chen B."/>
            <person name="Zhou B.C."/>
            <person name="Zhang Y.Z."/>
        </authorList>
    </citation>
    <scope>NUCLEOTIDE SEQUENCE [LARGE SCALE GENOMIC DNA]</scope>
    <source>
        <strain evidence="4">ACAM 615</strain>
    </source>
</reference>
<name>K6Y7D9_9ALTE</name>
<organism evidence="3 4">
    <name type="scientific">Brumicola pallidula DSM 14239 = ACAM 615</name>
    <dbReference type="NCBI Taxonomy" id="1121922"/>
    <lineage>
        <taxon>Bacteria</taxon>
        <taxon>Pseudomonadati</taxon>
        <taxon>Pseudomonadota</taxon>
        <taxon>Gammaproteobacteria</taxon>
        <taxon>Alteromonadales</taxon>
        <taxon>Alteromonadaceae</taxon>
        <taxon>Brumicola</taxon>
    </lineage>
</organism>
<evidence type="ECO:0000256" key="1">
    <source>
        <dbReference type="SAM" id="SignalP"/>
    </source>
</evidence>
<dbReference type="RefSeq" id="WP_006011025.1">
    <property type="nucleotide sequence ID" value="NZ_BAEQ01000028.1"/>
</dbReference>
<dbReference type="AlphaFoldDB" id="K6Y7D9"/>
<evidence type="ECO:0000313" key="4">
    <source>
        <dbReference type="Proteomes" id="UP000006251"/>
    </source>
</evidence>
<evidence type="ECO:0000259" key="2">
    <source>
        <dbReference type="Pfam" id="PF03413"/>
    </source>
</evidence>
<dbReference type="Proteomes" id="UP000006251">
    <property type="component" value="Unassembled WGS sequence"/>
</dbReference>
<feature type="signal peptide" evidence="1">
    <location>
        <begin position="1"/>
        <end position="27"/>
    </location>
</feature>
<dbReference type="Pfam" id="PF03413">
    <property type="entry name" value="PepSY"/>
    <property type="match status" value="1"/>
</dbReference>
<dbReference type="InterPro" id="IPR025711">
    <property type="entry name" value="PepSY"/>
</dbReference>
<dbReference type="EMBL" id="BAEQ01000028">
    <property type="protein sequence ID" value="GAC28694.1"/>
    <property type="molecule type" value="Genomic_DNA"/>
</dbReference>
<evidence type="ECO:0000313" key="3">
    <source>
        <dbReference type="EMBL" id="GAC28694.1"/>
    </source>
</evidence>
<dbReference type="Gene3D" id="3.10.450.40">
    <property type="match status" value="1"/>
</dbReference>
<feature type="domain" description="PepSY" evidence="2">
    <location>
        <begin position="35"/>
        <end position="86"/>
    </location>
</feature>
<sequence length="88" mass="9641">MITLRSFFIAATLVLASQLVLVPVAMAKDKQEQQRISKSQAAQKAQKAVAGKVLKVEMRGNVYRVKIHQTSGRVIYVTVDAITGKVSK</sequence>
<keyword evidence="4" id="KW-1185">Reference proteome</keyword>
<keyword evidence="1" id="KW-0732">Signal</keyword>
<comment type="caution">
    <text evidence="3">The sequence shown here is derived from an EMBL/GenBank/DDBJ whole genome shotgun (WGS) entry which is preliminary data.</text>
</comment>
<feature type="chain" id="PRO_5003897218" description="PepSY domain-containing protein" evidence="1">
    <location>
        <begin position="28"/>
        <end position="88"/>
    </location>
</feature>